<gene>
    <name evidence="4" type="ORF">TcarDRAFT_2029</name>
</gene>
<organism evidence="4 5">
    <name type="scientific">Thermosinus carboxydivorans Nor1</name>
    <dbReference type="NCBI Taxonomy" id="401526"/>
    <lineage>
        <taxon>Bacteria</taxon>
        <taxon>Bacillati</taxon>
        <taxon>Bacillota</taxon>
        <taxon>Negativicutes</taxon>
        <taxon>Selenomonadales</taxon>
        <taxon>Sporomusaceae</taxon>
        <taxon>Thermosinus</taxon>
    </lineage>
</organism>
<evidence type="ECO:0000259" key="3">
    <source>
        <dbReference type="Pfam" id="PF09335"/>
    </source>
</evidence>
<feature type="transmembrane region" description="Helical" evidence="2">
    <location>
        <begin position="7"/>
        <end position="26"/>
    </location>
</feature>
<dbReference type="OrthoDB" id="9810270at2"/>
<comment type="similarity">
    <text evidence="1">Belongs to the DedA family.</text>
</comment>
<evidence type="ECO:0000313" key="4">
    <source>
        <dbReference type="EMBL" id="EAX48557.1"/>
    </source>
</evidence>
<proteinExistence type="inferred from homology"/>
<accession>A1HMS0</accession>
<feature type="domain" description="VTT" evidence="3">
    <location>
        <begin position="45"/>
        <end position="146"/>
    </location>
</feature>
<keyword evidence="2" id="KW-1133">Transmembrane helix</keyword>
<comment type="caution">
    <text evidence="4">The sequence shown here is derived from an EMBL/GenBank/DDBJ whole genome shotgun (WGS) entry which is preliminary data.</text>
</comment>
<sequence>MDQLLQLFLEYGLIGLVIASFTESFISPVLPDLLLIPLALAAPDKAIVYAMAATAASVAGGVIGYFLGGRYGAVLIKRIVPERHIAAIRRWTEAYGPWAIILAALAPIPYKFVSISAGVFRISFGVFLLASAFGRAKRFLLEGVLIYYYGPQAIDLIKKYSDDTVLVICAVVIVAGVLIRRLRSAGAPTPPTE</sequence>
<protein>
    <recommendedName>
        <fullName evidence="3">VTT domain-containing protein</fullName>
    </recommendedName>
</protein>
<evidence type="ECO:0000313" key="5">
    <source>
        <dbReference type="Proteomes" id="UP000005139"/>
    </source>
</evidence>
<feature type="transmembrane region" description="Helical" evidence="2">
    <location>
        <begin position="164"/>
        <end position="182"/>
    </location>
</feature>
<dbReference type="AlphaFoldDB" id="A1HMS0"/>
<reference evidence="4 5" key="1">
    <citation type="submission" date="2007-01" db="EMBL/GenBank/DDBJ databases">
        <title>Annotation of the draft genome assembly of Thermosinus carboxydivorans Nor1.</title>
        <authorList>
            <consortium name="US DOE Joint Genome Institute (JGI-ORNL)"/>
            <person name="Larimer F."/>
            <person name="Land M."/>
            <person name="Hauser L."/>
        </authorList>
    </citation>
    <scope>NUCLEOTIDE SEQUENCE [LARGE SCALE GENOMIC DNA]</scope>
    <source>
        <strain evidence="4 5">Nor1</strain>
    </source>
</reference>
<evidence type="ECO:0000256" key="1">
    <source>
        <dbReference type="ARBA" id="ARBA00010792"/>
    </source>
</evidence>
<dbReference type="GO" id="GO:0005886">
    <property type="term" value="C:plasma membrane"/>
    <property type="evidence" value="ECO:0007669"/>
    <property type="project" value="TreeGrafter"/>
</dbReference>
<reference evidence="4 5" key="2">
    <citation type="submission" date="2007-01" db="EMBL/GenBank/DDBJ databases">
        <title>Sequencing of the draft genome and assembly of Thermosinus carboxydivorans Nor1.</title>
        <authorList>
            <consortium name="US DOE Joint Genome Institute (JGI-PGF)"/>
            <person name="Copeland A."/>
            <person name="Lucas S."/>
            <person name="Lapidus A."/>
            <person name="Barry K."/>
            <person name="Glavina del Rio T."/>
            <person name="Dalin E."/>
            <person name="Tice H."/>
            <person name="Bruce D."/>
            <person name="Pitluck S."/>
            <person name="Richardson P."/>
        </authorList>
    </citation>
    <scope>NUCLEOTIDE SEQUENCE [LARGE SCALE GENOMIC DNA]</scope>
    <source>
        <strain evidence="4 5">Nor1</strain>
    </source>
</reference>
<name>A1HMS0_9FIRM</name>
<dbReference type="InterPro" id="IPR051311">
    <property type="entry name" value="DedA_domain"/>
</dbReference>
<dbReference type="EMBL" id="AAWL01000002">
    <property type="protein sequence ID" value="EAX48557.1"/>
    <property type="molecule type" value="Genomic_DNA"/>
</dbReference>
<dbReference type="PANTHER" id="PTHR42709:SF11">
    <property type="entry name" value="DEDA FAMILY PROTEIN"/>
    <property type="match status" value="1"/>
</dbReference>
<keyword evidence="2" id="KW-0472">Membrane</keyword>
<dbReference type="PANTHER" id="PTHR42709">
    <property type="entry name" value="ALKALINE PHOSPHATASE LIKE PROTEIN"/>
    <property type="match status" value="1"/>
</dbReference>
<dbReference type="eggNOG" id="COG1238">
    <property type="taxonomic scope" value="Bacteria"/>
</dbReference>
<dbReference type="InterPro" id="IPR032816">
    <property type="entry name" value="VTT_dom"/>
</dbReference>
<feature type="transmembrane region" description="Helical" evidence="2">
    <location>
        <begin position="46"/>
        <end position="67"/>
    </location>
</feature>
<keyword evidence="5" id="KW-1185">Reference proteome</keyword>
<dbReference type="RefSeq" id="WP_007288329.1">
    <property type="nucleotide sequence ID" value="NZ_AAWL01000002.1"/>
</dbReference>
<keyword evidence="2" id="KW-0812">Transmembrane</keyword>
<dbReference type="Pfam" id="PF09335">
    <property type="entry name" value="VTT_dom"/>
    <property type="match status" value="1"/>
</dbReference>
<dbReference type="Proteomes" id="UP000005139">
    <property type="component" value="Unassembled WGS sequence"/>
</dbReference>
<evidence type="ECO:0000256" key="2">
    <source>
        <dbReference type="SAM" id="Phobius"/>
    </source>
</evidence>